<dbReference type="OrthoDB" id="3543101at2"/>
<sequence>MRFIISSAFAGVTVAGLAVMSPEGTAAAAADPPPRSVVSVKTPYGCLTNHSGPHASMRKCAQGSRTQQWVWTPGPDKSVLLRNVATGRCLDGDRTGSVYTSPCKSDNRYEQWRTSGPDNNKQFYSVGTGRYLRANAFNNLYTVVLGEGALPTGFAVARVS</sequence>
<dbReference type="Gene3D" id="2.80.10.50">
    <property type="match status" value="1"/>
</dbReference>
<dbReference type="CDD" id="cd23415">
    <property type="entry name" value="beta-trefoil_Ricin_AH"/>
    <property type="match status" value="1"/>
</dbReference>
<evidence type="ECO:0000313" key="2">
    <source>
        <dbReference type="EMBL" id="RMI43342.1"/>
    </source>
</evidence>
<gene>
    <name evidence="2" type="ORF">EBO15_16845</name>
</gene>
<name>A0A3M2M1M3_9ACTN</name>
<reference evidence="2 3" key="1">
    <citation type="submission" date="2018-10" db="EMBL/GenBank/DDBJ databases">
        <title>Isolation from soil.</title>
        <authorList>
            <person name="Hu J."/>
        </authorList>
    </citation>
    <scope>NUCLEOTIDE SEQUENCE [LARGE SCALE GENOMIC DNA]</scope>
    <source>
        <strain evidence="2 3">NEAU-Ht49</strain>
    </source>
</reference>
<dbReference type="EMBL" id="RFFG01000026">
    <property type="protein sequence ID" value="RMI43342.1"/>
    <property type="molecule type" value="Genomic_DNA"/>
</dbReference>
<dbReference type="InterPro" id="IPR035992">
    <property type="entry name" value="Ricin_B-like_lectins"/>
</dbReference>
<dbReference type="PROSITE" id="PS50231">
    <property type="entry name" value="RICIN_B_LECTIN"/>
    <property type="match status" value="1"/>
</dbReference>
<comment type="caution">
    <text evidence="2">The sequence shown here is derived from an EMBL/GenBank/DDBJ whole genome shotgun (WGS) entry which is preliminary data.</text>
</comment>
<accession>A0A3M2M1M3</accession>
<evidence type="ECO:0000259" key="1">
    <source>
        <dbReference type="Pfam" id="PF00652"/>
    </source>
</evidence>
<dbReference type="Proteomes" id="UP000282674">
    <property type="component" value="Unassembled WGS sequence"/>
</dbReference>
<feature type="domain" description="Ricin B lectin" evidence="1">
    <location>
        <begin position="45"/>
        <end position="112"/>
    </location>
</feature>
<evidence type="ECO:0000313" key="3">
    <source>
        <dbReference type="Proteomes" id="UP000282674"/>
    </source>
</evidence>
<keyword evidence="3" id="KW-1185">Reference proteome</keyword>
<dbReference type="RefSeq" id="WP_122195338.1">
    <property type="nucleotide sequence ID" value="NZ_JBHSKC010000012.1"/>
</dbReference>
<organism evidence="2 3">
    <name type="scientific">Actinomadura harenae</name>
    <dbReference type="NCBI Taxonomy" id="2483351"/>
    <lineage>
        <taxon>Bacteria</taxon>
        <taxon>Bacillati</taxon>
        <taxon>Actinomycetota</taxon>
        <taxon>Actinomycetes</taxon>
        <taxon>Streptosporangiales</taxon>
        <taxon>Thermomonosporaceae</taxon>
        <taxon>Actinomadura</taxon>
    </lineage>
</organism>
<proteinExistence type="predicted"/>
<protein>
    <recommendedName>
        <fullName evidence="1">Ricin B lectin domain-containing protein</fullName>
    </recommendedName>
</protein>
<dbReference type="SUPFAM" id="SSF50370">
    <property type="entry name" value="Ricin B-like lectins"/>
    <property type="match status" value="1"/>
</dbReference>
<dbReference type="InterPro" id="IPR000772">
    <property type="entry name" value="Ricin_B_lectin"/>
</dbReference>
<dbReference type="Pfam" id="PF00652">
    <property type="entry name" value="Ricin_B_lectin"/>
    <property type="match status" value="1"/>
</dbReference>
<dbReference type="AlphaFoldDB" id="A0A3M2M1M3"/>